<dbReference type="RefSeq" id="WP_073596660.1">
    <property type="nucleotide sequence ID" value="NZ_MRCE01000044.1"/>
</dbReference>
<dbReference type="AlphaFoldDB" id="A0A1U7I6R0"/>
<evidence type="ECO:0008006" key="3">
    <source>
        <dbReference type="Google" id="ProtNLM"/>
    </source>
</evidence>
<dbReference type="GO" id="GO:0003824">
    <property type="term" value="F:catalytic activity"/>
    <property type="evidence" value="ECO:0007669"/>
    <property type="project" value="InterPro"/>
</dbReference>
<protein>
    <recommendedName>
        <fullName evidence="3">NHLP leader peptide family natural product</fullName>
    </recommendedName>
</protein>
<evidence type="ECO:0000313" key="2">
    <source>
        <dbReference type="Proteomes" id="UP000185860"/>
    </source>
</evidence>
<dbReference type="OrthoDB" id="583664at2"/>
<proteinExistence type="predicted"/>
<dbReference type="Proteomes" id="UP000185860">
    <property type="component" value="Unassembled WGS sequence"/>
</dbReference>
<name>A0A1U7I6R0_9CYAN</name>
<dbReference type="GO" id="GO:0046914">
    <property type="term" value="F:transition metal ion binding"/>
    <property type="evidence" value="ECO:0007669"/>
    <property type="project" value="InterPro"/>
</dbReference>
<dbReference type="Gene3D" id="3.90.330.10">
    <property type="entry name" value="Nitrile hydratase alpha /Thiocyanate hydrolase gamma"/>
    <property type="match status" value="1"/>
</dbReference>
<comment type="caution">
    <text evidence="1">The sequence shown here is derived from an EMBL/GenBank/DDBJ whole genome shotgun (WGS) entry which is preliminary data.</text>
</comment>
<organism evidence="1 2">
    <name type="scientific">[Phormidium ambiguum] IAM M-71</name>
    <dbReference type="NCBI Taxonomy" id="454136"/>
    <lineage>
        <taxon>Bacteria</taxon>
        <taxon>Bacillati</taxon>
        <taxon>Cyanobacteriota</taxon>
        <taxon>Cyanophyceae</taxon>
        <taxon>Oscillatoriophycideae</taxon>
        <taxon>Aerosakkonematales</taxon>
        <taxon>Aerosakkonemataceae</taxon>
        <taxon>Floridanema</taxon>
    </lineage>
</organism>
<dbReference type="InterPro" id="IPR036648">
    <property type="entry name" value="CN_Hdrase_a/SCN_Hdrase_g_sf"/>
</dbReference>
<dbReference type="STRING" id="454136.NIES2119_27365"/>
<reference evidence="1 2" key="1">
    <citation type="submission" date="2016-11" db="EMBL/GenBank/DDBJ databases">
        <title>Draft Genome Sequences of Nine Cyanobacterial Strains from Diverse Habitats.</title>
        <authorList>
            <person name="Zhu T."/>
            <person name="Hou S."/>
            <person name="Lu X."/>
            <person name="Hess W.R."/>
        </authorList>
    </citation>
    <scope>NUCLEOTIDE SEQUENCE [LARGE SCALE GENOMIC DNA]</scope>
    <source>
        <strain evidence="1 2">IAM M-71</strain>
    </source>
</reference>
<evidence type="ECO:0000313" key="1">
    <source>
        <dbReference type="EMBL" id="OKH31950.1"/>
    </source>
</evidence>
<sequence length="108" mass="12091">MVLKTEWKEIGSRVSQLIARAWLEEEFQGRLIADPRATLEGEGIEIPPDVAVIIDQSIDNWSIGLEGDSVVWRIPLPPKPTDFSEEQLSAWTRGNVTPELTAMMPNCC</sequence>
<dbReference type="EMBL" id="MRCE01000044">
    <property type="protein sequence ID" value="OKH31950.1"/>
    <property type="molecule type" value="Genomic_DNA"/>
</dbReference>
<accession>A0A1U7I6R0</accession>
<dbReference type="SUPFAM" id="SSF56209">
    <property type="entry name" value="Nitrile hydratase alpha chain"/>
    <property type="match status" value="1"/>
</dbReference>
<gene>
    <name evidence="1" type="ORF">NIES2119_27365</name>
</gene>